<sequence length="238" mass="27112">MCRMFSSTLTGCAKTWFRKLPPGSVDSFSKLTTTFWTQFQERYPTSRSPIRRSPPKAALLKEVVGVAREENVDNHYTPLNASRETIYLTIRDKGLLRKPGPMKVPADRRNQYQYCDFHEDVRHNTSECYNLHNQIEGLVRGGLLTEFLQQVRDSIKEGKLVQSGIHKVTDRRRDGEKDLMQQIQVIHTISGGPTLAGTSNNSKKNHARKIPRLNVGHEIFKVSSGSRDPSRSTKIVFT</sequence>
<organism evidence="2 3">
    <name type="scientific">Acer negundo</name>
    <name type="common">Box elder</name>
    <dbReference type="NCBI Taxonomy" id="4023"/>
    <lineage>
        <taxon>Eukaryota</taxon>
        <taxon>Viridiplantae</taxon>
        <taxon>Streptophyta</taxon>
        <taxon>Embryophyta</taxon>
        <taxon>Tracheophyta</taxon>
        <taxon>Spermatophyta</taxon>
        <taxon>Magnoliopsida</taxon>
        <taxon>eudicotyledons</taxon>
        <taxon>Gunneridae</taxon>
        <taxon>Pentapetalae</taxon>
        <taxon>rosids</taxon>
        <taxon>malvids</taxon>
        <taxon>Sapindales</taxon>
        <taxon>Sapindaceae</taxon>
        <taxon>Hippocastanoideae</taxon>
        <taxon>Acereae</taxon>
        <taxon>Acer</taxon>
    </lineage>
</organism>
<dbReference type="PANTHER" id="PTHR33223">
    <property type="entry name" value="CCHC-TYPE DOMAIN-CONTAINING PROTEIN"/>
    <property type="match status" value="1"/>
</dbReference>
<dbReference type="Pfam" id="PF03732">
    <property type="entry name" value="Retrotrans_gag"/>
    <property type="match status" value="1"/>
</dbReference>
<dbReference type="EMBL" id="JAJSOW010000004">
    <property type="protein sequence ID" value="KAI9192314.1"/>
    <property type="molecule type" value="Genomic_DNA"/>
</dbReference>
<evidence type="ECO:0000259" key="1">
    <source>
        <dbReference type="Pfam" id="PF03732"/>
    </source>
</evidence>
<dbReference type="InterPro" id="IPR005162">
    <property type="entry name" value="Retrotrans_gag_dom"/>
</dbReference>
<comment type="caution">
    <text evidence="2">The sequence shown here is derived from an EMBL/GenBank/DDBJ whole genome shotgun (WGS) entry which is preliminary data.</text>
</comment>
<name>A0AAD5NZL6_ACENE</name>
<accession>A0AAD5NZL6</accession>
<evidence type="ECO:0000313" key="2">
    <source>
        <dbReference type="EMBL" id="KAI9192314.1"/>
    </source>
</evidence>
<reference evidence="2" key="2">
    <citation type="submission" date="2023-02" db="EMBL/GenBank/DDBJ databases">
        <authorList>
            <person name="Swenson N.G."/>
            <person name="Wegrzyn J.L."/>
            <person name="Mcevoy S.L."/>
        </authorList>
    </citation>
    <scope>NUCLEOTIDE SEQUENCE</scope>
    <source>
        <strain evidence="2">91603</strain>
        <tissue evidence="2">Leaf</tissue>
    </source>
</reference>
<evidence type="ECO:0000313" key="3">
    <source>
        <dbReference type="Proteomes" id="UP001064489"/>
    </source>
</evidence>
<proteinExistence type="predicted"/>
<feature type="domain" description="Retrotransposon gag" evidence="1">
    <location>
        <begin position="3"/>
        <end position="48"/>
    </location>
</feature>
<dbReference type="Proteomes" id="UP001064489">
    <property type="component" value="Chromosome 6"/>
</dbReference>
<dbReference type="PANTHER" id="PTHR33223:SF10">
    <property type="entry name" value="AMINOTRANSFERASE-LIKE PLANT MOBILE DOMAIN-CONTAINING PROTEIN"/>
    <property type="match status" value="1"/>
</dbReference>
<protein>
    <recommendedName>
        <fullName evidence="1">Retrotransposon gag domain-containing protein</fullName>
    </recommendedName>
</protein>
<gene>
    <name evidence="2" type="ORF">LWI28_021075</name>
</gene>
<reference evidence="2" key="1">
    <citation type="journal article" date="2022" name="Plant J.">
        <title>Strategies of tolerance reflected in two North American maple genomes.</title>
        <authorList>
            <person name="McEvoy S.L."/>
            <person name="Sezen U.U."/>
            <person name="Trouern-Trend A."/>
            <person name="McMahon S.M."/>
            <person name="Schaberg P.G."/>
            <person name="Yang J."/>
            <person name="Wegrzyn J.L."/>
            <person name="Swenson N.G."/>
        </authorList>
    </citation>
    <scope>NUCLEOTIDE SEQUENCE</scope>
    <source>
        <strain evidence="2">91603</strain>
    </source>
</reference>
<dbReference type="AlphaFoldDB" id="A0AAD5NZL6"/>
<keyword evidence="3" id="KW-1185">Reference proteome</keyword>